<reference evidence="5 6" key="1">
    <citation type="journal article" date="2019" name="Int. J. Syst. Evol. Microbiol.">
        <title>The Global Catalogue of Microorganisms (GCM) 10K type strain sequencing project: providing services to taxonomists for standard genome sequencing and annotation.</title>
        <authorList>
            <consortium name="The Broad Institute Genomics Platform"/>
            <consortium name="The Broad Institute Genome Sequencing Center for Infectious Disease"/>
            <person name="Wu L."/>
            <person name="Ma J."/>
        </authorList>
    </citation>
    <scope>NUCLEOTIDE SEQUENCE [LARGE SCALE GENOMIC DNA]</scope>
    <source>
        <strain evidence="5 6">JCM 11117</strain>
    </source>
</reference>
<dbReference type="InterPro" id="IPR002347">
    <property type="entry name" value="SDR_fam"/>
</dbReference>
<dbReference type="SUPFAM" id="SSF51735">
    <property type="entry name" value="NAD(P)-binding Rossmann-fold domains"/>
    <property type="match status" value="1"/>
</dbReference>
<dbReference type="InterPro" id="IPR036291">
    <property type="entry name" value="NAD(P)-bd_dom_sf"/>
</dbReference>
<accession>A0ABN1NHG9</accession>
<dbReference type="Gene3D" id="3.40.50.720">
    <property type="entry name" value="NAD(P)-binding Rossmann-like Domain"/>
    <property type="match status" value="1"/>
</dbReference>
<dbReference type="RefSeq" id="WP_343946744.1">
    <property type="nucleotide sequence ID" value="NZ_BAAAHP010000312.1"/>
</dbReference>
<dbReference type="Proteomes" id="UP001499967">
    <property type="component" value="Unassembled WGS sequence"/>
</dbReference>
<comment type="caution">
    <text evidence="5">The sequence shown here is derived from an EMBL/GenBank/DDBJ whole genome shotgun (WGS) entry which is preliminary data.</text>
</comment>
<dbReference type="PRINTS" id="PR00080">
    <property type="entry name" value="SDRFAMILY"/>
</dbReference>
<dbReference type="Pfam" id="PF00106">
    <property type="entry name" value="adh_short"/>
    <property type="match status" value="1"/>
</dbReference>
<dbReference type="InterPro" id="IPR020904">
    <property type="entry name" value="Sc_DH/Rdtase_CS"/>
</dbReference>
<dbReference type="PROSITE" id="PS00061">
    <property type="entry name" value="ADH_SHORT"/>
    <property type="match status" value="1"/>
</dbReference>
<evidence type="ECO:0000256" key="3">
    <source>
        <dbReference type="RuleBase" id="RU000363"/>
    </source>
</evidence>
<gene>
    <name evidence="5" type="ORF">GCM10009559_76390</name>
</gene>
<dbReference type="EMBL" id="BAAAHP010000312">
    <property type="protein sequence ID" value="GAA0907600.1"/>
    <property type="molecule type" value="Genomic_DNA"/>
</dbReference>
<dbReference type="PANTHER" id="PTHR44196">
    <property type="entry name" value="DEHYDROGENASE/REDUCTASE SDR FAMILY MEMBER 7B"/>
    <property type="match status" value="1"/>
</dbReference>
<dbReference type="InterPro" id="IPR057326">
    <property type="entry name" value="KR_dom"/>
</dbReference>
<dbReference type="PANTHER" id="PTHR44196:SF1">
    <property type="entry name" value="DEHYDROGENASE_REDUCTASE SDR FAMILY MEMBER 7B"/>
    <property type="match status" value="1"/>
</dbReference>
<sequence>MKPYRFAGRTAVVTGAGSGIGEQLARALGERGSHLVLLERDPDRLDRVAGEIRAAHPGITVDEIIVDLADRTATTDAAQRIVRDHPRTDLLINNAGVALAGRFAEVTLEEFEWVVEVNFHAPVVLTHHLLPTMQPGAHLVNVSSLYGLIAPPAQSAYAASKFALRGFSQSLHGELAEQGIGVTTVHPGGVNTRIAADARVGSGVDPAEFEAGLATFSRLLTYPPEKAAADILRAVERRKARLLIAASAKIPDVLARLLPVGHMAAISRLVTR</sequence>
<proteinExistence type="inferred from homology"/>
<comment type="similarity">
    <text evidence="1 3">Belongs to the short-chain dehydrogenases/reductases (SDR) family.</text>
</comment>
<keyword evidence="6" id="KW-1185">Reference proteome</keyword>
<dbReference type="SMART" id="SM00822">
    <property type="entry name" value="PKS_KR"/>
    <property type="match status" value="1"/>
</dbReference>
<name>A0ABN1NHG9_9PSEU</name>
<organism evidence="5 6">
    <name type="scientific">Pseudonocardia zijingensis</name>
    <dbReference type="NCBI Taxonomy" id="153376"/>
    <lineage>
        <taxon>Bacteria</taxon>
        <taxon>Bacillati</taxon>
        <taxon>Actinomycetota</taxon>
        <taxon>Actinomycetes</taxon>
        <taxon>Pseudonocardiales</taxon>
        <taxon>Pseudonocardiaceae</taxon>
        <taxon>Pseudonocardia</taxon>
    </lineage>
</organism>
<keyword evidence="2" id="KW-0560">Oxidoreductase</keyword>
<feature type="domain" description="Ketoreductase" evidence="4">
    <location>
        <begin position="9"/>
        <end position="183"/>
    </location>
</feature>
<evidence type="ECO:0000256" key="2">
    <source>
        <dbReference type="ARBA" id="ARBA00023002"/>
    </source>
</evidence>
<evidence type="ECO:0000259" key="4">
    <source>
        <dbReference type="SMART" id="SM00822"/>
    </source>
</evidence>
<protein>
    <submittedName>
        <fullName evidence="5">SDR family NAD(P)-dependent oxidoreductase</fullName>
    </submittedName>
</protein>
<evidence type="ECO:0000313" key="6">
    <source>
        <dbReference type="Proteomes" id="UP001499967"/>
    </source>
</evidence>
<evidence type="ECO:0000313" key="5">
    <source>
        <dbReference type="EMBL" id="GAA0907600.1"/>
    </source>
</evidence>
<evidence type="ECO:0000256" key="1">
    <source>
        <dbReference type="ARBA" id="ARBA00006484"/>
    </source>
</evidence>
<dbReference type="PRINTS" id="PR00081">
    <property type="entry name" value="GDHRDH"/>
</dbReference>